<feature type="domain" description="HTH marR-type" evidence="1">
    <location>
        <begin position="19"/>
        <end position="147"/>
    </location>
</feature>
<dbReference type="PANTHER" id="PTHR33164">
    <property type="entry name" value="TRANSCRIPTIONAL REGULATOR, MARR FAMILY"/>
    <property type="match status" value="1"/>
</dbReference>
<evidence type="ECO:0000313" key="3">
    <source>
        <dbReference type="Proteomes" id="UP000199055"/>
    </source>
</evidence>
<keyword evidence="2" id="KW-0238">DNA-binding</keyword>
<dbReference type="Pfam" id="PF12802">
    <property type="entry name" value="MarR_2"/>
    <property type="match status" value="1"/>
</dbReference>
<sequence length="168" mass="18264">MVVNPGPSHRHSVDAAHAASEVIELLEVLWERGREAASPAPVSASQLRVLYTLDRDEGINLRTLSETLGSAPSSVSRLCDRLQAVGFVERAPSPASRRELELRLTGRGRTYLRDLRNLREEALATAMAAMSPAARRALAEGLRGFRAAIDETLPRRREAGADGDVRSA</sequence>
<dbReference type="InterPro" id="IPR036388">
    <property type="entry name" value="WH-like_DNA-bd_sf"/>
</dbReference>
<proteinExistence type="predicted"/>
<dbReference type="PANTHER" id="PTHR33164:SF103">
    <property type="entry name" value="REGULATORY PROTEIN MARR"/>
    <property type="match status" value="1"/>
</dbReference>
<dbReference type="SUPFAM" id="SSF46785">
    <property type="entry name" value="Winged helix' DNA-binding domain"/>
    <property type="match status" value="1"/>
</dbReference>
<evidence type="ECO:0000313" key="2">
    <source>
        <dbReference type="EMBL" id="SEQ32424.1"/>
    </source>
</evidence>
<dbReference type="InterPro" id="IPR036390">
    <property type="entry name" value="WH_DNA-bd_sf"/>
</dbReference>
<gene>
    <name evidence="2" type="ORF">SAMN05216481_10640</name>
</gene>
<dbReference type="RefSeq" id="WP_093659308.1">
    <property type="nucleotide sequence ID" value="NZ_FOET01000006.1"/>
</dbReference>
<dbReference type="Proteomes" id="UP000199055">
    <property type="component" value="Unassembled WGS sequence"/>
</dbReference>
<accession>A0A1H9F365</accession>
<dbReference type="InterPro" id="IPR039422">
    <property type="entry name" value="MarR/SlyA-like"/>
</dbReference>
<reference evidence="2 3" key="1">
    <citation type="submission" date="2016-10" db="EMBL/GenBank/DDBJ databases">
        <authorList>
            <person name="de Groot N.N."/>
        </authorList>
    </citation>
    <scope>NUCLEOTIDE SEQUENCE [LARGE SCALE GENOMIC DNA]</scope>
    <source>
        <strain evidence="2 3">CGMCC 4.3519</strain>
    </source>
</reference>
<dbReference type="EMBL" id="FOET01000006">
    <property type="protein sequence ID" value="SEQ32424.1"/>
    <property type="molecule type" value="Genomic_DNA"/>
</dbReference>
<organism evidence="2 3">
    <name type="scientific">Streptomyces radiopugnans</name>
    <dbReference type="NCBI Taxonomy" id="403935"/>
    <lineage>
        <taxon>Bacteria</taxon>
        <taxon>Bacillati</taxon>
        <taxon>Actinomycetota</taxon>
        <taxon>Actinomycetes</taxon>
        <taxon>Kitasatosporales</taxon>
        <taxon>Streptomycetaceae</taxon>
        <taxon>Streptomyces</taxon>
    </lineage>
</organism>
<evidence type="ECO:0000259" key="1">
    <source>
        <dbReference type="PROSITE" id="PS50995"/>
    </source>
</evidence>
<dbReference type="GO" id="GO:0003700">
    <property type="term" value="F:DNA-binding transcription factor activity"/>
    <property type="evidence" value="ECO:0007669"/>
    <property type="project" value="InterPro"/>
</dbReference>
<dbReference type="InterPro" id="IPR000835">
    <property type="entry name" value="HTH_MarR-typ"/>
</dbReference>
<keyword evidence="3" id="KW-1185">Reference proteome</keyword>
<name>A0A1H9F365_9ACTN</name>
<dbReference type="SMART" id="SM00347">
    <property type="entry name" value="HTH_MARR"/>
    <property type="match status" value="1"/>
</dbReference>
<dbReference type="AlphaFoldDB" id="A0A1H9F365"/>
<dbReference type="STRING" id="403935.SAMN05216481_10640"/>
<dbReference type="Gene3D" id="1.10.10.10">
    <property type="entry name" value="Winged helix-like DNA-binding domain superfamily/Winged helix DNA-binding domain"/>
    <property type="match status" value="1"/>
</dbReference>
<protein>
    <submittedName>
        <fullName evidence="2">DNA-binding transcriptional regulator, MarR family</fullName>
    </submittedName>
</protein>
<dbReference type="GO" id="GO:0006950">
    <property type="term" value="P:response to stress"/>
    <property type="evidence" value="ECO:0007669"/>
    <property type="project" value="TreeGrafter"/>
</dbReference>
<dbReference type="PROSITE" id="PS50995">
    <property type="entry name" value="HTH_MARR_2"/>
    <property type="match status" value="1"/>
</dbReference>
<dbReference type="GO" id="GO:0003677">
    <property type="term" value="F:DNA binding"/>
    <property type="evidence" value="ECO:0007669"/>
    <property type="project" value="UniProtKB-KW"/>
</dbReference>